<reference evidence="1 2" key="1">
    <citation type="journal article" date="2023" name="ACS Omega">
        <title>Identification of the Neoaspergillic Acid Biosynthesis Gene Cluster by Establishing an In Vitro CRISPR-Ribonucleoprotein Genetic System in Aspergillus melleus.</title>
        <authorList>
            <person name="Yuan B."/>
            <person name="Grau M.F."/>
            <person name="Murata R.M."/>
            <person name="Torok T."/>
            <person name="Venkateswaran K."/>
            <person name="Stajich J.E."/>
            <person name="Wang C.C.C."/>
        </authorList>
    </citation>
    <scope>NUCLEOTIDE SEQUENCE [LARGE SCALE GENOMIC DNA]</scope>
    <source>
        <strain evidence="1 2">IMV 1140</strain>
    </source>
</reference>
<evidence type="ECO:0000313" key="2">
    <source>
        <dbReference type="Proteomes" id="UP001177260"/>
    </source>
</evidence>
<evidence type="ECO:0000313" key="1">
    <source>
        <dbReference type="EMBL" id="KAK1149705.1"/>
    </source>
</evidence>
<gene>
    <name evidence="1" type="ORF">N8T08_005258</name>
</gene>
<organism evidence="1 2">
    <name type="scientific">Aspergillus melleus</name>
    <dbReference type="NCBI Taxonomy" id="138277"/>
    <lineage>
        <taxon>Eukaryota</taxon>
        <taxon>Fungi</taxon>
        <taxon>Dikarya</taxon>
        <taxon>Ascomycota</taxon>
        <taxon>Pezizomycotina</taxon>
        <taxon>Eurotiomycetes</taxon>
        <taxon>Eurotiomycetidae</taxon>
        <taxon>Eurotiales</taxon>
        <taxon>Aspergillaceae</taxon>
        <taxon>Aspergillus</taxon>
        <taxon>Aspergillus subgen. Circumdati</taxon>
    </lineage>
</organism>
<comment type="caution">
    <text evidence="1">The sequence shown here is derived from an EMBL/GenBank/DDBJ whole genome shotgun (WGS) entry which is preliminary data.</text>
</comment>
<dbReference type="Proteomes" id="UP001177260">
    <property type="component" value="Unassembled WGS sequence"/>
</dbReference>
<keyword evidence="2" id="KW-1185">Reference proteome</keyword>
<protein>
    <submittedName>
        <fullName evidence="1">Uncharacterized protein</fullName>
    </submittedName>
</protein>
<name>A0ACC3BGW5_9EURO</name>
<proteinExistence type="predicted"/>
<sequence length="625" mass="70892">MKTSCQSNMSVTDLTECGLKTWSDPNTGQIWLRDLFPFRQYRARILSYEYDTDSLMAPGGPAATGIYDESIKLVMELVADRTIHKVQERPIIFICHGFGGLLVKRALSFSNSKKDPKVEHQRSIFRSTYGILFMATPHNGVPGESLSYTQSEKHLGPSQFSLSLLEGSETLTEINDQFAPLVKMFSIYNFWEQIETDFGHAKAIVVPRTSAAPPEWSDVDKCGVNATHSGIAKFSRKDSPGYRLVFAALDSYISKAVQSIQTRWQQDNEIVHQQRIHELSSLQAYLHSNPSVPSRSTSPIPSIRLEASPQIPTYPQVSDENPIPYTHTHWMVPPQSEYYVGRQEQADLLTERLRDVDAKSPKICVIYGLPGSGKTRFCLKYAEENRYRYWGLFLVDCSTEINAENSYSSISQKAGKGGEASAALEWLSQTYEPWLLILDNANHPEMNLSRFIPSAGNGHILVTTRNPGAQIYSTISSFQFKGMNPEEAITLLLRLAYPEGDPQSLNARNRKPAEMIASELGYLALALKQAAGTIRESFLPLERYLDSLLGCRRSLLCRRSIRCATDVNIIATWELPFQEITNGKTQRTYNPKFKSRFYWNQAQHKEFKTEFWQQREHFTTIQSFL</sequence>
<dbReference type="EMBL" id="JAOPJF010000003">
    <property type="protein sequence ID" value="KAK1149705.1"/>
    <property type="molecule type" value="Genomic_DNA"/>
</dbReference>
<accession>A0ACC3BGW5</accession>